<sequence length="140" mass="16259">MIKKFHKVSVDILIVKENKILLGLLTRKWNYNGQQVYGVPGRNIRFGEKIGNTVERNIKEDTDCRVIKYEIICVNANFALDNHYIGIGVVVNIEGDPKNLIPEDWERWEWFDKNNIPNNLFPAAKNLIESYLNNKVNVSE</sequence>
<comment type="caution">
    <text evidence="1">The sequence shown here is derived from an EMBL/GenBank/DDBJ whole genome shotgun (WGS) entry which is preliminary data.</text>
</comment>
<protein>
    <recommendedName>
        <fullName evidence="3">Nudix hydrolase domain-containing protein</fullName>
    </recommendedName>
</protein>
<name>A0A1F5YUQ7_9BACT</name>
<dbReference type="EMBL" id="MFJA01000011">
    <property type="protein sequence ID" value="OGG03961.1"/>
    <property type="molecule type" value="Genomic_DNA"/>
</dbReference>
<gene>
    <name evidence="1" type="ORF">A2W14_05865</name>
</gene>
<dbReference type="PANTHER" id="PTHR16099">
    <property type="entry name" value="8-OXO-DGTP DIPHOSPHATES NUDT15"/>
    <property type="match status" value="1"/>
</dbReference>
<dbReference type="SUPFAM" id="SSF55811">
    <property type="entry name" value="Nudix"/>
    <property type="match status" value="1"/>
</dbReference>
<proteinExistence type="predicted"/>
<dbReference type="STRING" id="1798371.A2W14_05865"/>
<dbReference type="AlphaFoldDB" id="A0A1F5YUQ7"/>
<dbReference type="PANTHER" id="PTHR16099:SF5">
    <property type="entry name" value="NUCLEOTIDE TRIPHOSPHATE DIPHOSPHATASE NUDT15"/>
    <property type="match status" value="1"/>
</dbReference>
<evidence type="ECO:0000313" key="2">
    <source>
        <dbReference type="Proteomes" id="UP000176665"/>
    </source>
</evidence>
<evidence type="ECO:0008006" key="3">
    <source>
        <dbReference type="Google" id="ProtNLM"/>
    </source>
</evidence>
<dbReference type="InterPro" id="IPR015797">
    <property type="entry name" value="NUDIX_hydrolase-like_dom_sf"/>
</dbReference>
<accession>A0A1F5YUQ7</accession>
<dbReference type="GO" id="GO:0006203">
    <property type="term" value="P:dGTP catabolic process"/>
    <property type="evidence" value="ECO:0007669"/>
    <property type="project" value="TreeGrafter"/>
</dbReference>
<reference evidence="1 2" key="1">
    <citation type="journal article" date="2016" name="Nat. Commun.">
        <title>Thousands of microbial genomes shed light on interconnected biogeochemical processes in an aquifer system.</title>
        <authorList>
            <person name="Anantharaman K."/>
            <person name="Brown C.T."/>
            <person name="Hug L.A."/>
            <person name="Sharon I."/>
            <person name="Castelle C.J."/>
            <person name="Probst A.J."/>
            <person name="Thomas B.C."/>
            <person name="Singh A."/>
            <person name="Wilkins M.J."/>
            <person name="Karaoz U."/>
            <person name="Brodie E.L."/>
            <person name="Williams K.H."/>
            <person name="Hubbard S.S."/>
            <person name="Banfield J.F."/>
        </authorList>
    </citation>
    <scope>NUCLEOTIDE SEQUENCE [LARGE SCALE GENOMIC DNA]</scope>
</reference>
<dbReference type="GO" id="GO:0005829">
    <property type="term" value="C:cytosol"/>
    <property type="evidence" value="ECO:0007669"/>
    <property type="project" value="TreeGrafter"/>
</dbReference>
<organism evidence="1 2">
    <name type="scientific">Candidatus Gottesmanbacteria bacterium RBG_16_37_8</name>
    <dbReference type="NCBI Taxonomy" id="1798371"/>
    <lineage>
        <taxon>Bacteria</taxon>
        <taxon>Candidatus Gottesmaniibacteriota</taxon>
    </lineage>
</organism>
<dbReference type="GO" id="GO:0035539">
    <property type="term" value="F:8-oxo-7,8-dihydrodeoxyguanosine triphosphate pyrophosphatase activity"/>
    <property type="evidence" value="ECO:0007669"/>
    <property type="project" value="TreeGrafter"/>
</dbReference>
<dbReference type="Proteomes" id="UP000176665">
    <property type="component" value="Unassembled WGS sequence"/>
</dbReference>
<dbReference type="Gene3D" id="3.90.79.10">
    <property type="entry name" value="Nucleoside Triphosphate Pyrophosphohydrolase"/>
    <property type="match status" value="1"/>
</dbReference>
<evidence type="ECO:0000313" key="1">
    <source>
        <dbReference type="EMBL" id="OGG03961.1"/>
    </source>
</evidence>